<dbReference type="Gene3D" id="2.60.40.10">
    <property type="entry name" value="Immunoglobulins"/>
    <property type="match status" value="1"/>
</dbReference>
<dbReference type="EMBL" id="HG806485">
    <property type="protein sequence ID" value="CDW59038.1"/>
    <property type="molecule type" value="Genomic_DNA"/>
</dbReference>
<dbReference type="InterPro" id="IPR013783">
    <property type="entry name" value="Ig-like_fold"/>
</dbReference>
<protein>
    <recommendedName>
        <fullName evidence="1">Major sperm protein</fullName>
    </recommendedName>
</protein>
<feature type="domain" description="MSP" evidence="2">
    <location>
        <begin position="8"/>
        <end position="125"/>
    </location>
</feature>
<dbReference type="STRING" id="36087.A0A077ZHC3"/>
<keyword evidence="1" id="KW-0206">Cytoskeleton</keyword>
<dbReference type="InterPro" id="IPR008962">
    <property type="entry name" value="PapD-like_sf"/>
</dbReference>
<proteinExistence type="predicted"/>
<reference evidence="3" key="1">
    <citation type="submission" date="2014-01" db="EMBL/GenBank/DDBJ databases">
        <authorList>
            <person name="Aslett M."/>
        </authorList>
    </citation>
    <scope>NUCLEOTIDE SEQUENCE</scope>
</reference>
<dbReference type="Proteomes" id="UP000030665">
    <property type="component" value="Unassembled WGS sequence"/>
</dbReference>
<reference evidence="3" key="2">
    <citation type="submission" date="2014-03" db="EMBL/GenBank/DDBJ databases">
        <title>The whipworm genome and dual-species transcriptomics of an intimate host-pathogen interaction.</title>
        <authorList>
            <person name="Foth B.J."/>
            <person name="Tsai I.J."/>
            <person name="Reid A.J."/>
            <person name="Bancroft A.J."/>
            <person name="Nichol S."/>
            <person name="Tracey A."/>
            <person name="Holroyd N."/>
            <person name="Cotton J.A."/>
            <person name="Stanley E.J."/>
            <person name="Zarowiecki M."/>
            <person name="Liu J.Z."/>
            <person name="Huckvale T."/>
            <person name="Cooper P.J."/>
            <person name="Grencis R.K."/>
            <person name="Berriman M."/>
        </authorList>
    </citation>
    <scope>NUCLEOTIDE SEQUENCE [LARGE SCALE GENOMIC DNA]</scope>
</reference>
<keyword evidence="1" id="KW-0963">Cytoplasm</keyword>
<accession>A0A077ZHC3</accession>
<dbReference type="AlphaFoldDB" id="A0A077ZHC3"/>
<gene>
    <name evidence="3" type="ORF">TTRE_0000736801</name>
</gene>
<evidence type="ECO:0000259" key="2">
    <source>
        <dbReference type="PROSITE" id="PS50202"/>
    </source>
</evidence>
<dbReference type="SUPFAM" id="SSF49354">
    <property type="entry name" value="PapD-like"/>
    <property type="match status" value="1"/>
</dbReference>
<dbReference type="OrthoDB" id="264603at2759"/>
<evidence type="ECO:0000256" key="1">
    <source>
        <dbReference type="RuleBase" id="RU003425"/>
    </source>
</evidence>
<evidence type="ECO:0000313" key="3">
    <source>
        <dbReference type="EMBL" id="CDW59038.1"/>
    </source>
</evidence>
<dbReference type="PROSITE" id="PS50202">
    <property type="entry name" value="MSP"/>
    <property type="match status" value="1"/>
</dbReference>
<evidence type="ECO:0000313" key="4">
    <source>
        <dbReference type="Proteomes" id="UP000030665"/>
    </source>
</evidence>
<dbReference type="InterPro" id="IPR000535">
    <property type="entry name" value="MSP_dom"/>
</dbReference>
<organism evidence="3 4">
    <name type="scientific">Trichuris trichiura</name>
    <name type="common">Whipworm</name>
    <name type="synonym">Trichocephalus trichiurus</name>
    <dbReference type="NCBI Taxonomy" id="36087"/>
    <lineage>
        <taxon>Eukaryota</taxon>
        <taxon>Metazoa</taxon>
        <taxon>Ecdysozoa</taxon>
        <taxon>Nematoda</taxon>
        <taxon>Enoplea</taxon>
        <taxon>Dorylaimia</taxon>
        <taxon>Trichinellida</taxon>
        <taxon>Trichuridae</taxon>
        <taxon>Trichuris</taxon>
    </lineage>
</organism>
<name>A0A077ZHC3_TRITR</name>
<sequence length="127" mass="13917">MSASKGFGLLLVPTESLVIEGKAADTVEVQLVLKNSNDNIRLAYKVKPASPSLIRTQPVIGILEPQQSAVVTVRRMPYDPEQYSGNVTKLLVMSLPISGKVSEPKVFWATTEKEPVKNRISIKIVQT</sequence>
<comment type="function">
    <text evidence="1">Central component in molecular interactions underlying sperm crawling. Forms an extensive filament system that extends from sperm villipoda, along the leading edge of the pseudopod.</text>
</comment>
<keyword evidence="4" id="KW-1185">Reference proteome</keyword>
<dbReference type="Pfam" id="PF00635">
    <property type="entry name" value="Motile_Sperm"/>
    <property type="match status" value="1"/>
</dbReference>